<gene>
    <name evidence="1" type="ORF">PGQ11_005675</name>
</gene>
<proteinExistence type="predicted"/>
<accession>A0ABR2JBJ5</accession>
<evidence type="ECO:0000313" key="1">
    <source>
        <dbReference type="EMBL" id="KAK8875161.1"/>
    </source>
</evidence>
<keyword evidence="2" id="KW-1185">Reference proteome</keyword>
<name>A0ABR2JBJ5_9PEZI</name>
<protein>
    <submittedName>
        <fullName evidence="1">Uncharacterized protein</fullName>
    </submittedName>
</protein>
<dbReference type="Proteomes" id="UP001390339">
    <property type="component" value="Unassembled WGS sequence"/>
</dbReference>
<evidence type="ECO:0000313" key="2">
    <source>
        <dbReference type="Proteomes" id="UP001390339"/>
    </source>
</evidence>
<comment type="caution">
    <text evidence="1">The sequence shown here is derived from an EMBL/GenBank/DDBJ whole genome shotgun (WGS) entry which is preliminary data.</text>
</comment>
<organism evidence="1 2">
    <name type="scientific">Apiospora arundinis</name>
    <dbReference type="NCBI Taxonomy" id="335852"/>
    <lineage>
        <taxon>Eukaryota</taxon>
        <taxon>Fungi</taxon>
        <taxon>Dikarya</taxon>
        <taxon>Ascomycota</taxon>
        <taxon>Pezizomycotina</taxon>
        <taxon>Sordariomycetes</taxon>
        <taxon>Xylariomycetidae</taxon>
        <taxon>Amphisphaeriales</taxon>
        <taxon>Apiosporaceae</taxon>
        <taxon>Apiospora</taxon>
    </lineage>
</organism>
<reference evidence="1 2" key="1">
    <citation type="journal article" date="2024" name="IMA Fungus">
        <title>Apiospora arundinis, a panoply of carbohydrate-active enzymes and secondary metabolites.</title>
        <authorList>
            <person name="Sorensen T."/>
            <person name="Petersen C."/>
            <person name="Muurmann A.T."/>
            <person name="Christiansen J.V."/>
            <person name="Brundto M.L."/>
            <person name="Overgaard C.K."/>
            <person name="Boysen A.T."/>
            <person name="Wollenberg R.D."/>
            <person name="Larsen T.O."/>
            <person name="Sorensen J.L."/>
            <person name="Nielsen K.L."/>
            <person name="Sondergaard T.E."/>
        </authorList>
    </citation>
    <scope>NUCLEOTIDE SEQUENCE [LARGE SCALE GENOMIC DNA]</scope>
    <source>
        <strain evidence="1 2">AAU 773</strain>
    </source>
</reference>
<dbReference type="EMBL" id="JAPCWZ010000003">
    <property type="protein sequence ID" value="KAK8875161.1"/>
    <property type="molecule type" value="Genomic_DNA"/>
</dbReference>
<sequence>MSIQENFEEIPRELTTYTRRARILNRDGQAMGRMHDLWQNMQDHPPGAYARGSWGYTKSDALFPSALARLKIWVRQYHLHINRFPMWGERGEAEHEKLSDGSINDELGRRFRVELVQGEKRLNMPYLNRASQRDIRSLCDVFDDWVASVGQDPQAEYSLSPRFCDCLVVDEEALRSLAALPDEPLRLYVAADSEEKKQMRWGGDDFLWLLDTRAVRSFPENPDEDPCFRGWMKMSVELIIDAWFTRCTRLEKGGTYILSCNNDRTPTEYWYRY</sequence>